<dbReference type="GO" id="GO:0016973">
    <property type="term" value="P:poly(A)+ mRNA export from nucleus"/>
    <property type="evidence" value="ECO:0007669"/>
    <property type="project" value="TreeGrafter"/>
</dbReference>
<evidence type="ECO:0000256" key="7">
    <source>
        <dbReference type="ARBA" id="ARBA00023242"/>
    </source>
</evidence>
<dbReference type="Gene3D" id="1.10.8.10">
    <property type="entry name" value="DNA helicase RuvA subunit, C-terminal domain"/>
    <property type="match status" value="1"/>
</dbReference>
<proteinExistence type="inferred from homology"/>
<dbReference type="PROSITE" id="PS51450">
    <property type="entry name" value="LRR"/>
    <property type="match status" value="1"/>
</dbReference>
<evidence type="ECO:0000256" key="3">
    <source>
        <dbReference type="ARBA" id="ARBA00022448"/>
    </source>
</evidence>
<evidence type="ECO:0000256" key="6">
    <source>
        <dbReference type="ARBA" id="ARBA00022816"/>
    </source>
</evidence>
<keyword evidence="7" id="KW-0539">Nucleus</keyword>
<name>A0A6J2TXA6_DROLE</name>
<comment type="subcellular location">
    <subcellularLocation>
        <location evidence="1">Nucleus</location>
    </subcellularLocation>
</comment>
<accession>A0A6J2TXA6</accession>
<dbReference type="InterPro" id="IPR009060">
    <property type="entry name" value="UBA-like_sf"/>
</dbReference>
<dbReference type="Pfam" id="PF03943">
    <property type="entry name" value="TAP_C"/>
    <property type="match status" value="1"/>
</dbReference>
<dbReference type="SUPFAM" id="SSF46934">
    <property type="entry name" value="UBA-like"/>
    <property type="match status" value="1"/>
</dbReference>
<organism evidence="10 11">
    <name type="scientific">Drosophila lebanonensis</name>
    <name type="common">Fruit fly</name>
    <name type="synonym">Scaptodrosophila lebanonensis</name>
    <dbReference type="NCBI Taxonomy" id="7225"/>
    <lineage>
        <taxon>Eukaryota</taxon>
        <taxon>Metazoa</taxon>
        <taxon>Ecdysozoa</taxon>
        <taxon>Arthropoda</taxon>
        <taxon>Hexapoda</taxon>
        <taxon>Insecta</taxon>
        <taxon>Pterygota</taxon>
        <taxon>Neoptera</taxon>
        <taxon>Endopterygota</taxon>
        <taxon>Diptera</taxon>
        <taxon>Brachycera</taxon>
        <taxon>Muscomorpha</taxon>
        <taxon>Ephydroidea</taxon>
        <taxon>Drosophilidae</taxon>
        <taxon>Scaptodrosophila</taxon>
    </lineage>
</organism>
<evidence type="ECO:0000313" key="11">
    <source>
        <dbReference type="RefSeq" id="XP_030380200.1"/>
    </source>
</evidence>
<evidence type="ECO:0000259" key="9">
    <source>
        <dbReference type="PROSITE" id="PS51281"/>
    </source>
</evidence>
<dbReference type="SUPFAM" id="SSF52058">
    <property type="entry name" value="L domain-like"/>
    <property type="match status" value="2"/>
</dbReference>
<dbReference type="Gene3D" id="3.80.10.10">
    <property type="entry name" value="Ribonuclease Inhibitor"/>
    <property type="match status" value="2"/>
</dbReference>
<protein>
    <submittedName>
        <fullName evidence="11">Nuclear RNA export factor 2</fullName>
    </submittedName>
</protein>
<keyword evidence="3" id="KW-0813">Transport</keyword>
<keyword evidence="10" id="KW-1185">Reference proteome</keyword>
<dbReference type="PANTHER" id="PTHR10662">
    <property type="entry name" value="NUCLEAR RNA EXPORT FACTOR"/>
    <property type="match status" value="1"/>
</dbReference>
<comment type="similarity">
    <text evidence="2">Belongs to the NXF family.</text>
</comment>
<dbReference type="Gene3D" id="3.10.450.50">
    <property type="match status" value="1"/>
</dbReference>
<dbReference type="SUPFAM" id="SSF54427">
    <property type="entry name" value="NTF2-like"/>
    <property type="match status" value="1"/>
</dbReference>
<dbReference type="SMART" id="SM00804">
    <property type="entry name" value="TAP_C"/>
    <property type="match status" value="1"/>
</dbReference>
<dbReference type="InterPro" id="IPR032675">
    <property type="entry name" value="LRR_dom_sf"/>
</dbReference>
<dbReference type="GO" id="GO:0003723">
    <property type="term" value="F:RNA binding"/>
    <property type="evidence" value="ECO:0007669"/>
    <property type="project" value="TreeGrafter"/>
</dbReference>
<feature type="domain" description="TAP-C" evidence="9">
    <location>
        <begin position="796"/>
        <end position="849"/>
    </location>
</feature>
<dbReference type="PANTHER" id="PTHR10662:SF22">
    <property type="entry name" value="NUCLEAR RNA EXPORT FACTOR 1"/>
    <property type="match status" value="1"/>
</dbReference>
<dbReference type="InterPro" id="IPR057125">
    <property type="entry name" value="NXF1/2/3/5-like_LRR"/>
</dbReference>
<dbReference type="Pfam" id="PF22602">
    <property type="entry name" value="NXF_NTF2"/>
    <property type="match status" value="1"/>
</dbReference>
<evidence type="ECO:0000256" key="4">
    <source>
        <dbReference type="ARBA" id="ARBA00022614"/>
    </source>
</evidence>
<dbReference type="CTD" id="56001"/>
<dbReference type="InterPro" id="IPR005637">
    <property type="entry name" value="TAP_C_dom"/>
</dbReference>
<evidence type="ECO:0000256" key="1">
    <source>
        <dbReference type="ARBA" id="ARBA00004123"/>
    </source>
</evidence>
<keyword evidence="5" id="KW-0677">Repeat</keyword>
<keyword evidence="6" id="KW-0509">mRNA transport</keyword>
<dbReference type="PROSITE" id="PS50177">
    <property type="entry name" value="NTF2_DOMAIN"/>
    <property type="match status" value="1"/>
</dbReference>
<dbReference type="GeneID" id="115628294"/>
<dbReference type="Proteomes" id="UP000504634">
    <property type="component" value="Unplaced"/>
</dbReference>
<dbReference type="CDD" id="cd14273">
    <property type="entry name" value="UBA_TAP-C_like"/>
    <property type="match status" value="1"/>
</dbReference>
<dbReference type="GO" id="GO:0005634">
    <property type="term" value="C:nucleus"/>
    <property type="evidence" value="ECO:0007669"/>
    <property type="project" value="UniProtKB-SubCell"/>
</dbReference>
<reference evidence="11" key="1">
    <citation type="submission" date="2025-08" db="UniProtKB">
        <authorList>
            <consortium name="RefSeq"/>
        </authorList>
    </citation>
    <scope>IDENTIFICATION</scope>
    <source>
        <strain evidence="11">11010-0011.00</strain>
        <tissue evidence="11">Whole body</tissue>
    </source>
</reference>
<dbReference type="RefSeq" id="XP_030380200.1">
    <property type="nucleotide sequence ID" value="XM_030524340.1"/>
</dbReference>
<dbReference type="PROSITE" id="PS51281">
    <property type="entry name" value="TAP_C"/>
    <property type="match status" value="1"/>
</dbReference>
<gene>
    <name evidence="11" type="primary">LOC115628294</name>
</gene>
<dbReference type="InterPro" id="IPR018222">
    <property type="entry name" value="Nuclear_transport_factor_2_euk"/>
</dbReference>
<dbReference type="Pfam" id="PF24048">
    <property type="entry name" value="LRR_NXF1-5"/>
    <property type="match status" value="1"/>
</dbReference>
<evidence type="ECO:0000256" key="2">
    <source>
        <dbReference type="ARBA" id="ARBA00009285"/>
    </source>
</evidence>
<dbReference type="InterPro" id="IPR030217">
    <property type="entry name" value="NXF_fam"/>
</dbReference>
<dbReference type="AlphaFoldDB" id="A0A6J2TXA6"/>
<sequence length="849" mass="97574">MKVKMSKRRIIYFDGRVAPINLEYNDPKIYSQCKNYDQSGISCNWHEFRINHNGLLNYLKDSTETILNILFAAVDGEEFYPVAYQAGTKFDTFLARACRPALDKLFAQGLKLRGPSGATVPITVQFNVAAFEQNQISPQTLISQVVNRLMDSLEQHGGISNILNLRDFSSKHYFRDVVVRLSNAATFTHLCNAINQNDRFCAVNGLILASNGIRSLKPLQIFGRVEYALLDLSNNRIRSVKQLCEDLANIKANELKLENNPIMKEIGKSPDCLKPLMYNFKLVDGDPIDKMYKNYNPFIHEINVQTNGERIDKTNMPALQLFKDSPDWHAFMIPDPKREFSKDVIFDYLFISVDQTLSEFYPCYYIYQQQEHRFLVRNCFDQIHNLVNNCSLELKIPNLVDTDDMPQIIYDRSISFYLLMNVCTFKKRHLDVNSTIEEALQKRYNAMNRVLDLEQFQQDDTLKNVVVHMSSPKITHNILTIASRKFISNCSEIRMCNNKIVSLLSARPLSLLISLQALDLGHNWISDLTDIKSLRVLHLKSLRLHGNRLCNAYRLPCEYIAAVKEHFPHLTKLDGVDLGSKPGLAPQKNFLVNTAAYELVGLLFLNTFLREFENLDDRYNLEKFYTDHTIFTMTCTCTANRDTSSTHKAAINKFTAYARCEKMQPGSAIHFGWANILHIYMKLPNVKHDFSSLQTDVMHYDSKSAVIYVTGVLRDAEPEKANVLQGEPLILAFSRQFILKVDAEGQGICGRARRYKITNERLNIMKASTKQTKTSFKLDAYFNNGMDVKDEEESVDVKEHKLLLFQEITGLLQVWCTRCLEDANWNFEEALKNFLKMEASNELSDNSFL</sequence>
<dbReference type="InterPro" id="IPR001611">
    <property type="entry name" value="Leu-rich_rpt"/>
</dbReference>
<evidence type="ECO:0000256" key="5">
    <source>
        <dbReference type="ARBA" id="ARBA00022737"/>
    </source>
</evidence>
<feature type="domain" description="NTF2" evidence="8">
    <location>
        <begin position="600"/>
        <end position="764"/>
    </location>
</feature>
<dbReference type="InterPro" id="IPR002075">
    <property type="entry name" value="NTF2_dom"/>
</dbReference>
<evidence type="ECO:0000313" key="10">
    <source>
        <dbReference type="Proteomes" id="UP000504634"/>
    </source>
</evidence>
<dbReference type="InterPro" id="IPR032710">
    <property type="entry name" value="NTF2-like_dom_sf"/>
</dbReference>
<keyword evidence="4" id="KW-0433">Leucine-rich repeat</keyword>
<evidence type="ECO:0000259" key="8">
    <source>
        <dbReference type="PROSITE" id="PS50177"/>
    </source>
</evidence>
<dbReference type="OrthoDB" id="25872at2759"/>